<keyword evidence="1" id="KW-0732">Signal</keyword>
<protein>
    <submittedName>
        <fullName evidence="2">Uncharacterized protein</fullName>
    </submittedName>
</protein>
<accession>A0A2P2Q5B3</accession>
<feature type="chain" id="PRO_5015128577" evidence="1">
    <location>
        <begin position="17"/>
        <end position="54"/>
    </location>
</feature>
<dbReference type="EMBL" id="GGEC01081674">
    <property type="protein sequence ID" value="MBX62158.1"/>
    <property type="molecule type" value="Transcribed_RNA"/>
</dbReference>
<reference evidence="2" key="1">
    <citation type="submission" date="2018-02" db="EMBL/GenBank/DDBJ databases">
        <title>Rhizophora mucronata_Transcriptome.</title>
        <authorList>
            <person name="Meera S.P."/>
            <person name="Sreeshan A."/>
            <person name="Augustine A."/>
        </authorList>
    </citation>
    <scope>NUCLEOTIDE SEQUENCE</scope>
    <source>
        <tissue evidence="2">Leaf</tissue>
    </source>
</reference>
<proteinExistence type="predicted"/>
<organism evidence="2">
    <name type="scientific">Rhizophora mucronata</name>
    <name type="common">Asiatic mangrove</name>
    <dbReference type="NCBI Taxonomy" id="61149"/>
    <lineage>
        <taxon>Eukaryota</taxon>
        <taxon>Viridiplantae</taxon>
        <taxon>Streptophyta</taxon>
        <taxon>Embryophyta</taxon>
        <taxon>Tracheophyta</taxon>
        <taxon>Spermatophyta</taxon>
        <taxon>Magnoliopsida</taxon>
        <taxon>eudicotyledons</taxon>
        <taxon>Gunneridae</taxon>
        <taxon>Pentapetalae</taxon>
        <taxon>rosids</taxon>
        <taxon>fabids</taxon>
        <taxon>Malpighiales</taxon>
        <taxon>Rhizophoraceae</taxon>
        <taxon>Rhizophora</taxon>
    </lineage>
</organism>
<evidence type="ECO:0000313" key="2">
    <source>
        <dbReference type="EMBL" id="MBX62158.1"/>
    </source>
</evidence>
<dbReference type="AlphaFoldDB" id="A0A2P2Q5B3"/>
<evidence type="ECO:0000256" key="1">
    <source>
        <dbReference type="SAM" id="SignalP"/>
    </source>
</evidence>
<sequence>MLSLLVGSIVLDTTSWHCVMNCLRNFSQVTNACNKVEQRIMEKQEGTCLKTWNC</sequence>
<name>A0A2P2Q5B3_RHIMU</name>
<feature type="signal peptide" evidence="1">
    <location>
        <begin position="1"/>
        <end position="16"/>
    </location>
</feature>